<proteinExistence type="predicted"/>
<dbReference type="InterPro" id="IPR002109">
    <property type="entry name" value="Glutaredoxin"/>
</dbReference>
<dbReference type="InterPro" id="IPR036249">
    <property type="entry name" value="Thioredoxin-like_sf"/>
</dbReference>
<name>A0AAX3ZWS3_9CAUD</name>
<dbReference type="Proteomes" id="UP001302562">
    <property type="component" value="Segment"/>
</dbReference>
<keyword evidence="3" id="KW-1185">Reference proteome</keyword>
<reference evidence="2 3" key="1">
    <citation type="submission" date="2023-08" db="EMBL/GenBank/DDBJ databases">
        <authorList>
            <person name="Du S."/>
            <person name="Wu Z."/>
            <person name="Wu Y."/>
            <person name="Yang M."/>
            <person name="Shao J."/>
            <person name="Liu H."/>
            <person name="Zhao Y."/>
            <person name="Zhang Z."/>
        </authorList>
    </citation>
    <scope>NUCLEOTIDE SEQUENCE [LARGE SCALE GENOMIC DNA]</scope>
</reference>
<dbReference type="Pfam" id="PF00462">
    <property type="entry name" value="Glutaredoxin"/>
    <property type="match status" value="1"/>
</dbReference>
<evidence type="ECO:0000259" key="1">
    <source>
        <dbReference type="Pfam" id="PF00462"/>
    </source>
</evidence>
<organism evidence="2 3">
    <name type="scientific">Roseobacter phage CRP-125</name>
    <dbReference type="NCBI Taxonomy" id="3072844"/>
    <lineage>
        <taxon>Viruses</taxon>
        <taxon>Duplodnaviria</taxon>
        <taxon>Heunggongvirae</taxon>
        <taxon>Uroviricota</taxon>
        <taxon>Caudoviricetes</taxon>
        <taxon>Autographivirales</taxon>
        <taxon>Autographivirales incertae sedis</taxon>
        <taxon>Actaeavirus</taxon>
        <taxon>Actaeavirus CRP125</taxon>
    </lineage>
</organism>
<gene>
    <name evidence="2" type="ORF">CRP125_gp21</name>
</gene>
<sequence length="75" mass="8457">MSFIVLSSSNCKWCQKAIKLLEDEGLDFQVRSVSDKPWLKTLMAQANLTTVPQVFRPDGQLVGGYEALQVYLGRH</sequence>
<evidence type="ECO:0000313" key="3">
    <source>
        <dbReference type="Proteomes" id="UP001302562"/>
    </source>
</evidence>
<accession>A0AAX3ZWS3</accession>
<dbReference type="EMBL" id="OR420743">
    <property type="protein sequence ID" value="WMM95324.1"/>
    <property type="molecule type" value="Genomic_DNA"/>
</dbReference>
<dbReference type="Gene3D" id="3.40.30.10">
    <property type="entry name" value="Glutaredoxin"/>
    <property type="match status" value="1"/>
</dbReference>
<evidence type="ECO:0000313" key="2">
    <source>
        <dbReference type="EMBL" id="WMM95324.1"/>
    </source>
</evidence>
<dbReference type="CDD" id="cd02066">
    <property type="entry name" value="GRX_family"/>
    <property type="match status" value="1"/>
</dbReference>
<dbReference type="SUPFAM" id="SSF52833">
    <property type="entry name" value="Thioredoxin-like"/>
    <property type="match status" value="1"/>
</dbReference>
<dbReference type="PROSITE" id="PS51354">
    <property type="entry name" value="GLUTAREDOXIN_2"/>
    <property type="match status" value="1"/>
</dbReference>
<protein>
    <recommendedName>
        <fullName evidence="1">Glutaredoxin domain-containing protein</fullName>
    </recommendedName>
</protein>
<feature type="domain" description="Glutaredoxin" evidence="1">
    <location>
        <begin position="5"/>
        <end position="61"/>
    </location>
</feature>